<dbReference type="SUPFAM" id="SSF56672">
    <property type="entry name" value="DNA/RNA polymerases"/>
    <property type="match status" value="1"/>
</dbReference>
<name>A0ABD1C7H0_CARAN</name>
<dbReference type="InterPro" id="IPR043502">
    <property type="entry name" value="DNA/RNA_pol_sf"/>
</dbReference>
<organism evidence="2 3">
    <name type="scientific">Cardamine amara subsp. amara</name>
    <dbReference type="NCBI Taxonomy" id="228776"/>
    <lineage>
        <taxon>Eukaryota</taxon>
        <taxon>Viridiplantae</taxon>
        <taxon>Streptophyta</taxon>
        <taxon>Embryophyta</taxon>
        <taxon>Tracheophyta</taxon>
        <taxon>Spermatophyta</taxon>
        <taxon>Magnoliopsida</taxon>
        <taxon>eudicotyledons</taxon>
        <taxon>Gunneridae</taxon>
        <taxon>Pentapetalae</taxon>
        <taxon>rosids</taxon>
        <taxon>malvids</taxon>
        <taxon>Brassicales</taxon>
        <taxon>Brassicaceae</taxon>
        <taxon>Cardamineae</taxon>
        <taxon>Cardamine</taxon>
    </lineage>
</organism>
<accession>A0ABD1C7H0</accession>
<dbReference type="Proteomes" id="UP001558713">
    <property type="component" value="Unassembled WGS sequence"/>
</dbReference>
<dbReference type="InterPro" id="IPR013103">
    <property type="entry name" value="RVT_2"/>
</dbReference>
<comment type="caution">
    <text evidence="2">The sequence shown here is derived from an EMBL/GenBank/DDBJ whole genome shotgun (WGS) entry which is preliminary data.</text>
</comment>
<keyword evidence="3" id="KW-1185">Reference proteome</keyword>
<dbReference type="AlphaFoldDB" id="A0ABD1C7H0"/>
<gene>
    <name evidence="2" type="ORF">V5N11_009088</name>
</gene>
<evidence type="ECO:0000313" key="2">
    <source>
        <dbReference type="EMBL" id="KAL1225437.1"/>
    </source>
</evidence>
<feature type="domain" description="Reverse transcriptase Ty1/copia-type" evidence="1">
    <location>
        <begin position="12"/>
        <end position="235"/>
    </location>
</feature>
<reference evidence="2 3" key="1">
    <citation type="submission" date="2024-04" db="EMBL/GenBank/DDBJ databases">
        <title>Genome assembly C_amara_ONT_v2.</title>
        <authorList>
            <person name="Yant L."/>
            <person name="Moore C."/>
            <person name="Slenker M."/>
        </authorList>
    </citation>
    <scope>NUCLEOTIDE SEQUENCE [LARGE SCALE GENOMIC DNA]</scope>
    <source>
        <tissue evidence="2">Leaf</tissue>
    </source>
</reference>
<evidence type="ECO:0000313" key="3">
    <source>
        <dbReference type="Proteomes" id="UP001558713"/>
    </source>
</evidence>
<dbReference type="Pfam" id="PF07727">
    <property type="entry name" value="RVT_2"/>
    <property type="match status" value="1"/>
</dbReference>
<dbReference type="EMBL" id="JBANAX010000031">
    <property type="protein sequence ID" value="KAL1225437.1"/>
    <property type="molecule type" value="Genomic_DNA"/>
</dbReference>
<sequence>MIEEMQSLNKIETWEIVSKPDRKKTIGCKWIFKIKEDIPRVKGPRYKARLVAKGFTQVEGVDYNEIFLPVVKHVSIRIMLSVVVNFDLELEQIDVKTAFLHGTLDEVIYMDKPEGFIEKGSEDKTCLLKKSLYGLKQSPRQWNQKFDWFMKSQGFQKCVNNPCVYHKGSIIDDQVFLLLYVDNMLVAAKDSEQVKQLKKSLSEEFEMKDLGPATRILGMDIIRDRKKGTLKLSQNSNFMAKPGREHWGAVK</sequence>
<dbReference type="PANTHER" id="PTHR43383">
    <property type="entry name" value="NODULIN 6"/>
    <property type="match status" value="1"/>
</dbReference>
<proteinExistence type="predicted"/>
<evidence type="ECO:0000259" key="1">
    <source>
        <dbReference type="Pfam" id="PF07727"/>
    </source>
</evidence>
<dbReference type="PANTHER" id="PTHR43383:SF2">
    <property type="entry name" value="AMIDOHYDROLASE 2 FAMILY PROTEIN"/>
    <property type="match status" value="1"/>
</dbReference>
<protein>
    <submittedName>
        <fullName evidence="2">Retrovirus-related Pol polyprotein from transposon TNT 1-94</fullName>
    </submittedName>
</protein>